<dbReference type="PANTHER" id="PTHR43664:SF1">
    <property type="entry name" value="BETA-METHYLMALYL-COA DEHYDRATASE"/>
    <property type="match status" value="1"/>
</dbReference>
<organism evidence="2 3">
    <name type="scientific">Xanthobacter tagetidis</name>
    <dbReference type="NCBI Taxonomy" id="60216"/>
    <lineage>
        <taxon>Bacteria</taxon>
        <taxon>Pseudomonadati</taxon>
        <taxon>Pseudomonadota</taxon>
        <taxon>Alphaproteobacteria</taxon>
        <taxon>Hyphomicrobiales</taxon>
        <taxon>Xanthobacteraceae</taxon>
        <taxon>Xanthobacter</taxon>
    </lineage>
</organism>
<dbReference type="CDD" id="cd03454">
    <property type="entry name" value="YdeM"/>
    <property type="match status" value="1"/>
</dbReference>
<dbReference type="EMBL" id="RCTF01000001">
    <property type="protein sequence ID" value="RLP81551.1"/>
    <property type="molecule type" value="Genomic_DNA"/>
</dbReference>
<accession>A0A3L7API9</accession>
<dbReference type="PANTHER" id="PTHR43664">
    <property type="entry name" value="MONOAMINE OXIDASE-RELATED"/>
    <property type="match status" value="1"/>
</dbReference>
<evidence type="ECO:0000313" key="2">
    <source>
        <dbReference type="EMBL" id="RLP81551.1"/>
    </source>
</evidence>
<dbReference type="Gene3D" id="3.10.129.10">
    <property type="entry name" value="Hotdog Thioesterase"/>
    <property type="match status" value="1"/>
</dbReference>
<feature type="domain" description="MaoC-like" evidence="1">
    <location>
        <begin position="17"/>
        <end position="114"/>
    </location>
</feature>
<name>A0A3L7API9_9HYPH</name>
<dbReference type="Proteomes" id="UP000269692">
    <property type="component" value="Unassembled WGS sequence"/>
</dbReference>
<dbReference type="InterPro" id="IPR002539">
    <property type="entry name" value="MaoC-like_dom"/>
</dbReference>
<dbReference type="Pfam" id="PF01575">
    <property type="entry name" value="MaoC_dehydratas"/>
    <property type="match status" value="1"/>
</dbReference>
<protein>
    <submittedName>
        <fullName evidence="2">MaoC family dehydratase</fullName>
    </submittedName>
</protein>
<sequence length="154" mass="17004">MADLFFEDFIVGEVKTFGSYEFTREEILAFAREFDPQPMHLDDTAGGASLLGGLAASGWHTCAVMMRLICEGFLERSAGMGSPGVKENKWKAPVFPGDVLTLRRTVLESRSSKSRPEMGLITFRFELLKADKTIALEAVLVIMMGRRNPGARLA</sequence>
<gene>
    <name evidence="2" type="ORF">D9R14_00650</name>
</gene>
<dbReference type="RefSeq" id="WP_121621366.1">
    <property type="nucleotide sequence ID" value="NZ_JACIIW010000004.1"/>
</dbReference>
<dbReference type="InterPro" id="IPR029069">
    <property type="entry name" value="HotDog_dom_sf"/>
</dbReference>
<comment type="caution">
    <text evidence="2">The sequence shown here is derived from an EMBL/GenBank/DDBJ whole genome shotgun (WGS) entry which is preliminary data.</text>
</comment>
<dbReference type="OrthoDB" id="9797938at2"/>
<keyword evidence="3" id="KW-1185">Reference proteome</keyword>
<evidence type="ECO:0000259" key="1">
    <source>
        <dbReference type="Pfam" id="PF01575"/>
    </source>
</evidence>
<dbReference type="AlphaFoldDB" id="A0A3L7API9"/>
<proteinExistence type="predicted"/>
<dbReference type="InterPro" id="IPR052342">
    <property type="entry name" value="MCH/BMMD"/>
</dbReference>
<evidence type="ECO:0000313" key="3">
    <source>
        <dbReference type="Proteomes" id="UP000269692"/>
    </source>
</evidence>
<reference evidence="2 3" key="1">
    <citation type="submission" date="2018-10" db="EMBL/GenBank/DDBJ databases">
        <title>Xanthobacter tagetidis genome sequencing and assembly.</title>
        <authorList>
            <person name="Maclea K.S."/>
            <person name="Goen A.E."/>
            <person name="Fatima S.A."/>
        </authorList>
    </citation>
    <scope>NUCLEOTIDE SEQUENCE [LARGE SCALE GENOMIC DNA]</scope>
    <source>
        <strain evidence="2 3">ATCC 700314</strain>
    </source>
</reference>
<dbReference type="SUPFAM" id="SSF54637">
    <property type="entry name" value="Thioesterase/thiol ester dehydrase-isomerase"/>
    <property type="match status" value="1"/>
</dbReference>